<dbReference type="GO" id="GO:0005524">
    <property type="term" value="F:ATP binding"/>
    <property type="evidence" value="ECO:0007669"/>
    <property type="project" value="InterPro"/>
</dbReference>
<keyword evidence="2 5" id="KW-0863">Zinc-finger</keyword>
<dbReference type="OrthoDB" id="423559at2759"/>
<evidence type="ECO:0000313" key="11">
    <source>
        <dbReference type="WBParaSite" id="EVEC_0000828301-mRNA-1"/>
    </source>
</evidence>
<dbReference type="Gene3D" id="3.40.50.300">
    <property type="entry name" value="P-loop containing nucleotide triphosphate hydrolases"/>
    <property type="match status" value="1"/>
</dbReference>
<dbReference type="PROSITE" id="PS51194">
    <property type="entry name" value="HELICASE_CTER"/>
    <property type="match status" value="1"/>
</dbReference>
<dbReference type="Gene3D" id="3.30.40.10">
    <property type="entry name" value="Zinc/RING finger domain, C3HC4 (zinc finger)"/>
    <property type="match status" value="1"/>
</dbReference>
<reference evidence="11" key="1">
    <citation type="submission" date="2017-02" db="UniProtKB">
        <authorList>
            <consortium name="WormBaseParasite"/>
        </authorList>
    </citation>
    <scope>IDENTIFICATION</scope>
</reference>
<dbReference type="Pfam" id="PF00176">
    <property type="entry name" value="SNF2-rel_dom"/>
    <property type="match status" value="1"/>
</dbReference>
<keyword evidence="1" id="KW-0479">Metal-binding</keyword>
<evidence type="ECO:0000259" key="7">
    <source>
        <dbReference type="PROSITE" id="PS50089"/>
    </source>
</evidence>
<dbReference type="CDD" id="cd18793">
    <property type="entry name" value="SF2_C_SNF"/>
    <property type="match status" value="1"/>
</dbReference>
<dbReference type="Gene3D" id="3.40.50.10810">
    <property type="entry name" value="Tandem AAA-ATPase domain"/>
    <property type="match status" value="2"/>
</dbReference>
<dbReference type="SUPFAM" id="SSF57850">
    <property type="entry name" value="RING/U-box"/>
    <property type="match status" value="1"/>
</dbReference>
<evidence type="ECO:0000256" key="6">
    <source>
        <dbReference type="SAM" id="Coils"/>
    </source>
</evidence>
<evidence type="ECO:0000256" key="5">
    <source>
        <dbReference type="PROSITE-ProRule" id="PRU00175"/>
    </source>
</evidence>
<evidence type="ECO:0000259" key="8">
    <source>
        <dbReference type="PROSITE" id="PS51194"/>
    </source>
</evidence>
<dbReference type="InterPro" id="IPR049730">
    <property type="entry name" value="SNF2/RAD54-like_C"/>
</dbReference>
<dbReference type="InterPro" id="IPR027417">
    <property type="entry name" value="P-loop_NTPase"/>
</dbReference>
<feature type="domain" description="Helicase C-terminal" evidence="8">
    <location>
        <begin position="1114"/>
        <end position="1259"/>
    </location>
</feature>
<keyword evidence="4" id="KW-0862">Zinc</keyword>
<keyword evidence="6" id="KW-0175">Coiled coil</keyword>
<dbReference type="AlphaFoldDB" id="A0A0N4VCI6"/>
<evidence type="ECO:0000313" key="10">
    <source>
        <dbReference type="Proteomes" id="UP000274131"/>
    </source>
</evidence>
<dbReference type="InterPro" id="IPR038718">
    <property type="entry name" value="SNF2-like_sf"/>
</dbReference>
<dbReference type="InterPro" id="IPR000330">
    <property type="entry name" value="SNF2_N"/>
</dbReference>
<protein>
    <submittedName>
        <fullName evidence="11">Helicase ATP-binding domain-containing protein</fullName>
    </submittedName>
</protein>
<dbReference type="GO" id="GO:0008270">
    <property type="term" value="F:zinc ion binding"/>
    <property type="evidence" value="ECO:0007669"/>
    <property type="project" value="UniProtKB-KW"/>
</dbReference>
<organism evidence="11">
    <name type="scientific">Enterobius vermicularis</name>
    <name type="common">Human pinworm</name>
    <dbReference type="NCBI Taxonomy" id="51028"/>
    <lineage>
        <taxon>Eukaryota</taxon>
        <taxon>Metazoa</taxon>
        <taxon>Ecdysozoa</taxon>
        <taxon>Nematoda</taxon>
        <taxon>Chromadorea</taxon>
        <taxon>Rhabditida</taxon>
        <taxon>Spirurina</taxon>
        <taxon>Oxyuridomorpha</taxon>
        <taxon>Oxyuroidea</taxon>
        <taxon>Oxyuridae</taxon>
        <taxon>Enterobius</taxon>
    </lineage>
</organism>
<dbReference type="STRING" id="51028.A0A0N4VCI6"/>
<evidence type="ECO:0000256" key="3">
    <source>
        <dbReference type="ARBA" id="ARBA00022801"/>
    </source>
</evidence>
<dbReference type="GO" id="GO:0061630">
    <property type="term" value="F:ubiquitin protein ligase activity"/>
    <property type="evidence" value="ECO:0007669"/>
    <property type="project" value="TreeGrafter"/>
</dbReference>
<dbReference type="Pfam" id="PF00271">
    <property type="entry name" value="Helicase_C"/>
    <property type="match status" value="1"/>
</dbReference>
<dbReference type="InterPro" id="IPR014001">
    <property type="entry name" value="Helicase_ATP-bd"/>
</dbReference>
<dbReference type="Pfam" id="PF21325">
    <property type="entry name" value="SHPRH_helical-1st"/>
    <property type="match status" value="1"/>
</dbReference>
<dbReference type="WBParaSite" id="EVEC_0000828301-mRNA-1">
    <property type="protein sequence ID" value="EVEC_0000828301-mRNA-1"/>
    <property type="gene ID" value="EVEC_0000828301"/>
</dbReference>
<accession>A0A0N4VCI6</accession>
<dbReference type="PANTHER" id="PTHR45865:SF1">
    <property type="entry name" value="E3 UBIQUITIN-PROTEIN LIGASE SHPRH"/>
    <property type="match status" value="1"/>
</dbReference>
<dbReference type="SMART" id="SM00184">
    <property type="entry name" value="RING"/>
    <property type="match status" value="1"/>
</dbReference>
<dbReference type="SMART" id="SM00490">
    <property type="entry name" value="HELICc"/>
    <property type="match status" value="1"/>
</dbReference>
<dbReference type="Proteomes" id="UP000274131">
    <property type="component" value="Unassembled WGS sequence"/>
</dbReference>
<gene>
    <name evidence="9" type="ORF">EVEC_LOCUS7767</name>
</gene>
<evidence type="ECO:0000256" key="2">
    <source>
        <dbReference type="ARBA" id="ARBA00022771"/>
    </source>
</evidence>
<dbReference type="InterPro" id="IPR013083">
    <property type="entry name" value="Znf_RING/FYVE/PHD"/>
</dbReference>
<dbReference type="InterPro" id="IPR001650">
    <property type="entry name" value="Helicase_C-like"/>
</dbReference>
<keyword evidence="3" id="KW-0378">Hydrolase</keyword>
<keyword evidence="10" id="KW-1185">Reference proteome</keyword>
<evidence type="ECO:0000256" key="4">
    <source>
        <dbReference type="ARBA" id="ARBA00022833"/>
    </source>
</evidence>
<dbReference type="SUPFAM" id="SSF52540">
    <property type="entry name" value="P-loop containing nucleoside triphosphate hydrolases"/>
    <property type="match status" value="2"/>
</dbReference>
<dbReference type="GO" id="GO:0000209">
    <property type="term" value="P:protein polyubiquitination"/>
    <property type="evidence" value="ECO:0007669"/>
    <property type="project" value="TreeGrafter"/>
</dbReference>
<dbReference type="InterPro" id="IPR048686">
    <property type="entry name" value="SHPRH_helical_1st"/>
</dbReference>
<dbReference type="PROSITE" id="PS50089">
    <property type="entry name" value="ZF_RING_2"/>
    <property type="match status" value="1"/>
</dbReference>
<dbReference type="GO" id="GO:0006974">
    <property type="term" value="P:DNA damage response"/>
    <property type="evidence" value="ECO:0007669"/>
    <property type="project" value="TreeGrafter"/>
</dbReference>
<reference evidence="9 10" key="2">
    <citation type="submission" date="2018-10" db="EMBL/GenBank/DDBJ databases">
        <authorList>
            <consortium name="Pathogen Informatics"/>
        </authorList>
    </citation>
    <scope>NUCLEOTIDE SEQUENCE [LARGE SCALE GENOMIC DNA]</scope>
</reference>
<dbReference type="GO" id="GO:0005634">
    <property type="term" value="C:nucleus"/>
    <property type="evidence" value="ECO:0007669"/>
    <property type="project" value="TreeGrafter"/>
</dbReference>
<dbReference type="InterPro" id="IPR001841">
    <property type="entry name" value="Znf_RING"/>
</dbReference>
<dbReference type="PANTHER" id="PTHR45865">
    <property type="entry name" value="E3 UBIQUITIN-PROTEIN LIGASE SHPRH FAMILY MEMBER"/>
    <property type="match status" value="1"/>
</dbReference>
<evidence type="ECO:0000256" key="1">
    <source>
        <dbReference type="ARBA" id="ARBA00022723"/>
    </source>
</evidence>
<dbReference type="InterPro" id="IPR052583">
    <property type="entry name" value="ATP-helicase/E3_Ub-Ligase"/>
</dbReference>
<proteinExistence type="predicted"/>
<feature type="coiled-coil region" evidence="6">
    <location>
        <begin position="871"/>
        <end position="898"/>
    </location>
</feature>
<sequence>MAYFFPSLVERPVSDSFCKKEDCAWFLKKVAENRSAVKPWKLRTEKLVPLLRPYQEDAVRFMISREVDPSVEQLFNPISVLVPTHPSFTFYPATGGMSLKPVDPFKIYPGGILADEMGLGKTVEFIALALTHQRGSSVFLETKKSIKPDIIKIILDELVSTVVAGLETQHLPLKKGRKRSLCLYDITESENTKRSRKGLPSDDGSLLNTVTCTSCNRVCKKESVFWDKFPSDSVEFHCPECISSNEELVQLRTSLIIAPSTICRQWYEELKRHVRADIKVDLYRGVAVDGYKHPAYLACQHFVICSFETLRSEIHFTDVARKNRGNITKFLSLAGTLRKKTALYAPSPLISVEWWRVINNFTRSVCLDEAQVVEGVTCCAYQMCQKLAAVNRWCVTGTPIKNSVMSSGIKVADQWFISRNGCCIFVSFTQVYNFEDLFGFLNFIRVEPFCYRSWFDHVLWDSYIRGDPSMLIKLFSQILWRSTKADVVDQVKFPICFAVIILKLFQLFTPVRAKDLTVLHLSPFEEQLYRNLFTSRAREKIAGKLAEVSSFAGVSLDICLSDLHGALFDRVMEPLQNVRSFVVLPGLQFAKVKNDLSSKEQLQEELFKRTTTEIEKAQRDLMFYYNGIAGLHWLLGQYYDALSFYHCALESVDVLSNENVALNLSAVKGPYRKLRPDRLQLIHTLNGLLELKEQNKVSKDDFDKDLAKKRLKDLVDEHMVQATDLLKSAQQRNTSLLADNTEKWNSMHSSTGWLVCAANSATDSKIQATFVEAIKSALDVYSRVEIKVRDLNGLQYLAVQRWDELTNSFKTVKKLTEDFCSGLFSPGAMSKVEEVIDCHFVERNENRREDRCSLCMYDAELRRFESLLYFKTVKRKTLDELKEEENELEKSSNGEQSISTLELVIRIFRQTMMRRSDSFSKELLDFASETVLLMNLFKDFLKEAKKLMLAFYDYVARSDELRQCKIRISYTDDENIRYRSEANSFLCTPGSEKAQITCYEHLLASTKDKQLFLLSKLRYLNKLRHETAIDCPVCYERIQRTWLVFPCAHCICSSCYDGISRRRLRERIRCPVCRYEAHVCSITFVQSTSVSETHHYLDLSSVALKKEASVKLNAVVRRILSIGQREPAAKILLFTSLINIISFICKHLEANEIKFRNFAQANKEKALLEFCSNPDVQVLVIPTSCGARGLNLTVANHVIFVEPQLDATQLAQAIGRIDRIGQTRKMMVHHFVMFGTIEEQIYNNVLSPMSERWTVRSLLNLMCMCYFYYTLEYPE</sequence>
<name>A0A0N4VCI6_ENTVE</name>
<dbReference type="PROSITE" id="PS00518">
    <property type="entry name" value="ZF_RING_1"/>
    <property type="match status" value="1"/>
</dbReference>
<evidence type="ECO:0000313" key="9">
    <source>
        <dbReference type="EMBL" id="VDD93016.1"/>
    </source>
</evidence>
<dbReference type="EMBL" id="UXUI01009079">
    <property type="protein sequence ID" value="VDD93016.1"/>
    <property type="molecule type" value="Genomic_DNA"/>
</dbReference>
<feature type="domain" description="RING-type" evidence="7">
    <location>
        <begin position="1031"/>
        <end position="1074"/>
    </location>
</feature>
<dbReference type="GO" id="GO:0016787">
    <property type="term" value="F:hydrolase activity"/>
    <property type="evidence" value="ECO:0007669"/>
    <property type="project" value="UniProtKB-KW"/>
</dbReference>
<dbReference type="InterPro" id="IPR017907">
    <property type="entry name" value="Znf_RING_CS"/>
</dbReference>
<dbReference type="SMART" id="SM00487">
    <property type="entry name" value="DEXDc"/>
    <property type="match status" value="1"/>
</dbReference>